<accession>A0A0J1FMH6</accession>
<proteinExistence type="predicted"/>
<gene>
    <name evidence="1" type="ORF">EOS_38740</name>
</gene>
<name>A0A0J1FMH6_9BURK</name>
<protein>
    <submittedName>
        <fullName evidence="1">Uncharacterized protein</fullName>
    </submittedName>
</protein>
<comment type="caution">
    <text evidence="1">The sequence shown here is derived from an EMBL/GenBank/DDBJ whole genome shotgun (WGS) entry which is preliminary data.</text>
</comment>
<dbReference type="AlphaFoldDB" id="A0A0J1FMH6"/>
<organism evidence="1 2">
    <name type="scientific">Caballeronia mineralivorans PML1(12)</name>
    <dbReference type="NCBI Taxonomy" id="908627"/>
    <lineage>
        <taxon>Bacteria</taxon>
        <taxon>Pseudomonadati</taxon>
        <taxon>Pseudomonadota</taxon>
        <taxon>Betaproteobacteria</taxon>
        <taxon>Burkholderiales</taxon>
        <taxon>Burkholderiaceae</taxon>
        <taxon>Caballeronia</taxon>
    </lineage>
</organism>
<sequence>MRDERVIADIGSGLDGLAQAVERFLRQLFAAAFFGDSAPPDAILTIFIAPVRNHSSASPIESPYVKSRCVRVRV</sequence>
<dbReference type="Proteomes" id="UP000035963">
    <property type="component" value="Unassembled WGS sequence"/>
</dbReference>
<keyword evidence="2" id="KW-1185">Reference proteome</keyword>
<evidence type="ECO:0000313" key="2">
    <source>
        <dbReference type="Proteomes" id="UP000035963"/>
    </source>
</evidence>
<evidence type="ECO:0000313" key="1">
    <source>
        <dbReference type="EMBL" id="KLU20933.1"/>
    </source>
</evidence>
<reference evidence="1 2" key="1">
    <citation type="journal article" date="2015" name="Genome Announc.">
        <title>Draft Genome Sequence of Burkholderia sp. Strain PML1(12), an Ectomycorrhizosphere-Inhabiting Bacterium with Effective Mineral-Weathering Ability.</title>
        <authorList>
            <person name="Uroz S."/>
            <person name="Oger P."/>
        </authorList>
    </citation>
    <scope>NUCLEOTIDE SEQUENCE [LARGE SCALE GENOMIC DNA]</scope>
    <source>
        <strain evidence="2">PML1(12)</strain>
    </source>
</reference>
<dbReference type="EMBL" id="AEJF01000235">
    <property type="protein sequence ID" value="KLU20933.1"/>
    <property type="molecule type" value="Genomic_DNA"/>
</dbReference>
<dbReference type="PATRIC" id="fig|908627.4.peg.8677"/>